<dbReference type="OrthoDB" id="7426044at2759"/>
<protein>
    <submittedName>
        <fullName evidence="2">Uncharacterized protein</fullName>
    </submittedName>
</protein>
<evidence type="ECO:0000313" key="2">
    <source>
        <dbReference type="EMBL" id="CAD7284676.1"/>
    </source>
</evidence>
<dbReference type="EMBL" id="OA891294">
    <property type="protein sequence ID" value="CAD7284676.1"/>
    <property type="molecule type" value="Genomic_DNA"/>
</dbReference>
<dbReference type="AlphaFoldDB" id="A0A7R9C2Z8"/>
<dbReference type="Proteomes" id="UP000678499">
    <property type="component" value="Unassembled WGS sequence"/>
</dbReference>
<proteinExistence type="predicted"/>
<feature type="compositionally biased region" description="Acidic residues" evidence="1">
    <location>
        <begin position="88"/>
        <end position="100"/>
    </location>
</feature>
<evidence type="ECO:0000256" key="1">
    <source>
        <dbReference type="SAM" id="MobiDB-lite"/>
    </source>
</evidence>
<feature type="compositionally biased region" description="Acidic residues" evidence="1">
    <location>
        <begin position="153"/>
        <end position="168"/>
    </location>
</feature>
<reference evidence="2" key="1">
    <citation type="submission" date="2020-11" db="EMBL/GenBank/DDBJ databases">
        <authorList>
            <person name="Tran Van P."/>
        </authorList>
    </citation>
    <scope>NUCLEOTIDE SEQUENCE</scope>
</reference>
<feature type="compositionally biased region" description="Basic and acidic residues" evidence="1">
    <location>
        <begin position="220"/>
        <end position="230"/>
    </location>
</feature>
<organism evidence="2">
    <name type="scientific">Notodromas monacha</name>
    <dbReference type="NCBI Taxonomy" id="399045"/>
    <lineage>
        <taxon>Eukaryota</taxon>
        <taxon>Metazoa</taxon>
        <taxon>Ecdysozoa</taxon>
        <taxon>Arthropoda</taxon>
        <taxon>Crustacea</taxon>
        <taxon>Oligostraca</taxon>
        <taxon>Ostracoda</taxon>
        <taxon>Podocopa</taxon>
        <taxon>Podocopida</taxon>
        <taxon>Cypridocopina</taxon>
        <taxon>Cypridoidea</taxon>
        <taxon>Cyprididae</taxon>
        <taxon>Notodromas</taxon>
    </lineage>
</organism>
<name>A0A7R9C2Z8_9CRUS</name>
<feature type="compositionally biased region" description="Low complexity" evidence="1">
    <location>
        <begin position="169"/>
        <end position="193"/>
    </location>
</feature>
<sequence length="230" mass="25830">MPEGDENICKMSSKYHFVNDYLYKPINEEEDGGTLQYSDRYYPEGYHAGANMELDGNVSPQVQQRKHNAQHKRPSSGTNQQRRRPAEYFEDPAEEAEEEEPNKFSFQQAPASPRRSQQKSQQLSSQQEFLRASQSRTKAGPSPVSDAAAAPEDTADEDRYEDEEEDPEGATGDEAAQDQEAPQARSQSSPSQPDHAAFMSPDEINVDLAQRRPLGYADQQQHDGEPGDHQ</sequence>
<feature type="region of interest" description="Disordered" evidence="1">
    <location>
        <begin position="46"/>
        <end position="230"/>
    </location>
</feature>
<feature type="compositionally biased region" description="Basic residues" evidence="1">
    <location>
        <begin position="64"/>
        <end position="74"/>
    </location>
</feature>
<feature type="compositionally biased region" description="Low complexity" evidence="1">
    <location>
        <begin position="118"/>
        <end position="127"/>
    </location>
</feature>
<evidence type="ECO:0000313" key="3">
    <source>
        <dbReference type="Proteomes" id="UP000678499"/>
    </source>
</evidence>
<gene>
    <name evidence="2" type="ORF">NMOB1V02_LOCUS12281</name>
</gene>
<keyword evidence="3" id="KW-1185">Reference proteome</keyword>
<accession>A0A7R9C2Z8</accession>
<dbReference type="EMBL" id="CAJPEX010009257">
    <property type="protein sequence ID" value="CAG0924828.1"/>
    <property type="molecule type" value="Genomic_DNA"/>
</dbReference>